<proteinExistence type="predicted"/>
<dbReference type="Proteomes" id="UP000249890">
    <property type="component" value="Chromosome"/>
</dbReference>
<protein>
    <submittedName>
        <fullName evidence="1">Uncharacterized protein</fullName>
    </submittedName>
</protein>
<dbReference type="OrthoDB" id="2634701at2"/>
<reference evidence="1 2" key="1">
    <citation type="submission" date="2017-06" db="EMBL/GenBank/DDBJ databases">
        <title>Complete genome sequence of Paenibacillus donghaensis KCTC 13049T isolated from East Sea sediment, South Korea.</title>
        <authorList>
            <person name="Jung B.K."/>
            <person name="Hong S.-J."/>
            <person name="Shin J.-H."/>
        </authorList>
    </citation>
    <scope>NUCLEOTIDE SEQUENCE [LARGE SCALE GENOMIC DNA]</scope>
    <source>
        <strain evidence="1 2">KCTC 13049</strain>
    </source>
</reference>
<dbReference type="RefSeq" id="WP_087916002.1">
    <property type="nucleotide sequence ID" value="NZ_CP021780.1"/>
</dbReference>
<keyword evidence="2" id="KW-1185">Reference proteome</keyword>
<dbReference type="AlphaFoldDB" id="A0A2Z2K9C3"/>
<organism evidence="1 2">
    <name type="scientific">Paenibacillus donghaensis</name>
    <dbReference type="NCBI Taxonomy" id="414771"/>
    <lineage>
        <taxon>Bacteria</taxon>
        <taxon>Bacillati</taxon>
        <taxon>Bacillota</taxon>
        <taxon>Bacilli</taxon>
        <taxon>Bacillales</taxon>
        <taxon>Paenibacillaceae</taxon>
        <taxon>Paenibacillus</taxon>
    </lineage>
</organism>
<sequence>MLEETPAERLMRQFWEHHHLEQLKRFKGLLDKQGLTCDLLTAEIAELEDLLCVTEQKNDRRLGQSRGLKSRLENLLVSILTPKREKRKEGAA</sequence>
<evidence type="ECO:0000313" key="1">
    <source>
        <dbReference type="EMBL" id="ASA21997.1"/>
    </source>
</evidence>
<dbReference type="KEGG" id="pdh:B9T62_15170"/>
<gene>
    <name evidence="1" type="ORF">B9T62_15170</name>
</gene>
<evidence type="ECO:0000313" key="2">
    <source>
        <dbReference type="Proteomes" id="UP000249890"/>
    </source>
</evidence>
<accession>A0A2Z2K9C3</accession>
<dbReference type="EMBL" id="CP021780">
    <property type="protein sequence ID" value="ASA21997.1"/>
    <property type="molecule type" value="Genomic_DNA"/>
</dbReference>
<name>A0A2Z2K9C3_9BACL</name>